<organism evidence="1">
    <name type="scientific">Schistosoma japonicum</name>
    <name type="common">Blood fluke</name>
    <dbReference type="NCBI Taxonomy" id="6182"/>
    <lineage>
        <taxon>Eukaryota</taxon>
        <taxon>Metazoa</taxon>
        <taxon>Spiralia</taxon>
        <taxon>Lophotrochozoa</taxon>
        <taxon>Platyhelminthes</taxon>
        <taxon>Trematoda</taxon>
        <taxon>Digenea</taxon>
        <taxon>Strigeidida</taxon>
        <taxon>Schistosomatoidea</taxon>
        <taxon>Schistosomatidae</taxon>
        <taxon>Schistosoma</taxon>
    </lineage>
</organism>
<evidence type="ECO:0000313" key="1">
    <source>
        <dbReference type="EMBL" id="AAM55226.1"/>
    </source>
</evidence>
<name>Q8MUP3_SCHJA</name>
<dbReference type="EMBL" id="AF515834">
    <property type="protein sequence ID" value="AAM55226.1"/>
    <property type="molecule type" value="mRNA"/>
</dbReference>
<sequence>MCMPRNLTFYPLHYCPVDVDRGVLPLLFPEVHNHLLCFVDVECEVIFLTPHSEGPHLLPVGRLVVVGNQAYHCSVVCKLNDSVGGVHGHAVVGEQGVQERAQNAPLWGPSVEDQWGGDVVTYPHHLGAAHQEVQYSVAQGGVETQGLELDDEFGGYYGVKC</sequence>
<protein>
    <submittedName>
        <fullName evidence="1">CA protein</fullName>
    </submittedName>
</protein>
<reference evidence="1" key="1">
    <citation type="submission" date="2002-05" db="EMBL/GenBank/DDBJ databases">
        <title>Immunoscreening Schistosoma japonicum adult worm cDNA with immune sera of cercariae antigen.</title>
        <authorList>
            <person name="Yuan S."/>
            <person name="Yi X."/>
            <person name="Zeng X."/>
            <person name="Wang M."/>
            <person name="Larry M."/>
        </authorList>
    </citation>
    <scope>NUCLEOTIDE SEQUENCE</scope>
</reference>
<accession>Q8MUP3</accession>
<dbReference type="AlphaFoldDB" id="Q8MUP3"/>
<proteinExistence type="evidence at transcript level"/>